<feature type="region of interest" description="Disordered" evidence="1">
    <location>
        <begin position="488"/>
        <end position="530"/>
    </location>
</feature>
<keyword evidence="3" id="KW-1185">Reference proteome</keyword>
<dbReference type="VEuPathDB" id="FungiDB:NEUTE1DRAFT_141767"/>
<gene>
    <name evidence="2" type="ORF">NEUTE1DRAFT_141767</name>
</gene>
<evidence type="ECO:0000256" key="1">
    <source>
        <dbReference type="SAM" id="MobiDB-lite"/>
    </source>
</evidence>
<feature type="compositionally biased region" description="Basic and acidic residues" evidence="1">
    <location>
        <begin position="496"/>
        <end position="517"/>
    </location>
</feature>
<name>F8N4A9_NEUT8</name>
<evidence type="ECO:0000313" key="2">
    <source>
        <dbReference type="EMBL" id="EGO51852.1"/>
    </source>
</evidence>
<dbReference type="AlphaFoldDB" id="F8N4A9"/>
<dbReference type="EMBL" id="GL891382">
    <property type="protein sequence ID" value="EGO51852.1"/>
    <property type="molecule type" value="Genomic_DNA"/>
</dbReference>
<dbReference type="RefSeq" id="XP_009855494.1">
    <property type="nucleotide sequence ID" value="XM_009857192.1"/>
</dbReference>
<sequence>MTTLSLWHLGSHACRLFLPTIADIIDVADATFTVLTLMNHGSSRITKSNKIPDKRRRKKSRTILPGNAAVQATKGPEVISAFEASEEVTAPLTINPDITVSVPVVTILEGSSTAEKVIGVSEEKDITSIHDTAIEGTHNIELAGALNATQEADTHHTDTTNATSIQEVETALPVDVIANDDPTLEVTKTEVEELHSYHHALPATPVLEINLAQKMVDDLGASASSSHYNKFERFLAPDRMWGVPSPVERVNRQIKRNTKTLGRLEKTAENIKASTDNAKVMLGSKKGIDVDATRVDIPHNPTEVATDTCLLSNADSDFSTCMRQLSIKSNSSDDTLPTAETETVHSAISTPNTIYSPGDSTEQSSHDEKLHHPIIPEIIITEPSEVYPENADDTQPALQSEGDIPTVASLPPFSGLYDYAALNFAQEDLDDLWIMTILTRPGYVTEYAKLNCGFWYILEDSKNVRLMVEDEYEEFVHWIGEVNTIGTAASQNNEPGNDKAEESKGLEILEGPEKNEDAAEGEGEDEEEEDWSELLRWKRRYELGRGWGIVESFKHPAFTDRKYALGNDDRWYFEYEGKYRRLIEDEMDLLHRRRLEICYGLVDVIGEKSATNSWGLTNITEEEE</sequence>
<organism evidence="2 3">
    <name type="scientific">Neurospora tetrasperma (strain FGSC 2508 / ATCC MYA-4615 / P0657)</name>
    <dbReference type="NCBI Taxonomy" id="510951"/>
    <lineage>
        <taxon>Eukaryota</taxon>
        <taxon>Fungi</taxon>
        <taxon>Dikarya</taxon>
        <taxon>Ascomycota</taxon>
        <taxon>Pezizomycotina</taxon>
        <taxon>Sordariomycetes</taxon>
        <taxon>Sordariomycetidae</taxon>
        <taxon>Sordariales</taxon>
        <taxon>Sordariaceae</taxon>
        <taxon>Neurospora</taxon>
    </lineage>
</organism>
<feature type="compositionally biased region" description="Acidic residues" evidence="1">
    <location>
        <begin position="518"/>
        <end position="530"/>
    </location>
</feature>
<protein>
    <submittedName>
        <fullName evidence="2">Uncharacterized protein</fullName>
    </submittedName>
</protein>
<dbReference type="KEGG" id="nte:NEUTE1DRAFT141767"/>
<accession>F8N4A9</accession>
<evidence type="ECO:0000313" key="3">
    <source>
        <dbReference type="Proteomes" id="UP000008065"/>
    </source>
</evidence>
<dbReference type="GeneID" id="20826248"/>
<dbReference type="OrthoDB" id="10516510at2759"/>
<reference evidence="3" key="1">
    <citation type="journal article" date="2011" name="Genetics">
        <title>Massive changes in genome architecture accompany the transition to self-fertility in the filamentous fungus Neurospora tetrasperma.</title>
        <authorList>
            <person name="Ellison C.E."/>
            <person name="Stajich J.E."/>
            <person name="Jacobson D.J."/>
            <person name="Natvig D.O."/>
            <person name="Lapidus A."/>
            <person name="Foster B."/>
            <person name="Aerts A."/>
            <person name="Riley R."/>
            <person name="Lindquist E.A."/>
            <person name="Grigoriev I.V."/>
            <person name="Taylor J.W."/>
        </authorList>
    </citation>
    <scope>NUCLEOTIDE SEQUENCE [LARGE SCALE GENOMIC DNA]</scope>
    <source>
        <strain evidence="3">FGSC 2508 / P0657</strain>
    </source>
</reference>
<dbReference type="HOGENOM" id="CLU_438107_0_0_1"/>
<dbReference type="Proteomes" id="UP000008065">
    <property type="component" value="Unassembled WGS sequence"/>
</dbReference>
<proteinExistence type="predicted"/>